<accession>A0A2W5VBW8</accession>
<protein>
    <submittedName>
        <fullName evidence="1">DUF736 domain-containing protein</fullName>
    </submittedName>
</protein>
<dbReference type="AlphaFoldDB" id="A0A2W5VBW8"/>
<comment type="caution">
    <text evidence="1">The sequence shown here is derived from an EMBL/GenBank/DDBJ whole genome shotgun (WGS) entry which is preliminary data.</text>
</comment>
<evidence type="ECO:0000313" key="2">
    <source>
        <dbReference type="Proteomes" id="UP000249393"/>
    </source>
</evidence>
<name>A0A2W5VBW8_9CAUL</name>
<proteinExistence type="predicted"/>
<dbReference type="EMBL" id="QFQZ01000032">
    <property type="protein sequence ID" value="PZR34096.1"/>
    <property type="molecule type" value="Genomic_DNA"/>
</dbReference>
<sequence>MTTIGHFRREGEGFVGRIATLSLDVAVTLVAAEKFSPKAPDYIAEVGGRECGAAWRVSDTSGAVLSLKLDDPTWPEPVSGRLMAAEDGALPLVWIRRAEPPPAQAPPAPA</sequence>
<reference evidence="1 2" key="1">
    <citation type="submission" date="2017-08" db="EMBL/GenBank/DDBJ databases">
        <title>Infants hospitalized years apart are colonized by the same room-sourced microbial strains.</title>
        <authorList>
            <person name="Brooks B."/>
            <person name="Olm M.R."/>
            <person name="Firek B.A."/>
            <person name="Baker R."/>
            <person name="Thomas B.C."/>
            <person name="Morowitz M.J."/>
            <person name="Banfield J.F."/>
        </authorList>
    </citation>
    <scope>NUCLEOTIDE SEQUENCE [LARGE SCALE GENOMIC DNA]</scope>
    <source>
        <strain evidence="1">S2_003_000_R2_4</strain>
    </source>
</reference>
<gene>
    <name evidence="1" type="ORF">DI526_11450</name>
</gene>
<dbReference type="InterPro" id="IPR007948">
    <property type="entry name" value="DUF736"/>
</dbReference>
<organism evidence="1 2">
    <name type="scientific">Caulobacter segnis</name>
    <dbReference type="NCBI Taxonomy" id="88688"/>
    <lineage>
        <taxon>Bacteria</taxon>
        <taxon>Pseudomonadati</taxon>
        <taxon>Pseudomonadota</taxon>
        <taxon>Alphaproteobacteria</taxon>
        <taxon>Caulobacterales</taxon>
        <taxon>Caulobacteraceae</taxon>
        <taxon>Caulobacter</taxon>
    </lineage>
</organism>
<dbReference type="Proteomes" id="UP000249393">
    <property type="component" value="Unassembled WGS sequence"/>
</dbReference>
<dbReference type="Pfam" id="PF05284">
    <property type="entry name" value="DUF736"/>
    <property type="match status" value="1"/>
</dbReference>
<evidence type="ECO:0000313" key="1">
    <source>
        <dbReference type="EMBL" id="PZR34096.1"/>
    </source>
</evidence>
<dbReference type="RefSeq" id="WP_304277765.1">
    <property type="nucleotide sequence ID" value="NZ_QFQZ01000032.1"/>
</dbReference>